<accession>A0A5C0SIZ0</accession>
<evidence type="ECO:0000313" key="1">
    <source>
        <dbReference type="EMBL" id="QEK13188.1"/>
    </source>
</evidence>
<dbReference type="Proteomes" id="UP000324646">
    <property type="component" value="Chromosome"/>
</dbReference>
<evidence type="ECO:0000313" key="2">
    <source>
        <dbReference type="Proteomes" id="UP000324646"/>
    </source>
</evidence>
<dbReference type="AlphaFoldDB" id="A0A5C0SIZ0"/>
<name>A0A5C0SIZ0_CRATE</name>
<dbReference type="KEGG" id="crs:FQB35_13415"/>
<gene>
    <name evidence="1" type="ORF">FQB35_13415</name>
</gene>
<dbReference type="OrthoDB" id="2078434at2"/>
<protein>
    <submittedName>
        <fullName evidence="1">Uncharacterized protein</fullName>
    </submittedName>
</protein>
<dbReference type="RefSeq" id="WP_148810360.1">
    <property type="nucleotide sequence ID" value="NZ_CP042243.1"/>
</dbReference>
<dbReference type="EMBL" id="CP042243">
    <property type="protein sequence ID" value="QEK13188.1"/>
    <property type="molecule type" value="Genomic_DNA"/>
</dbReference>
<keyword evidence="2" id="KW-1185">Reference proteome</keyword>
<proteinExistence type="predicted"/>
<organism evidence="1 2">
    <name type="scientific">Crassaminicella thermophila</name>
    <dbReference type="NCBI Taxonomy" id="2599308"/>
    <lineage>
        <taxon>Bacteria</taxon>
        <taxon>Bacillati</taxon>
        <taxon>Bacillota</taxon>
        <taxon>Clostridia</taxon>
        <taxon>Eubacteriales</taxon>
        <taxon>Clostridiaceae</taxon>
        <taxon>Crassaminicella</taxon>
    </lineage>
</organism>
<sequence>MSKSKFRVIKGNKFEWVNSKYHFLEAYVTNTRLMGVIGLYILWKTEDGDTFHQFFHLDAEEYGFDDYMSIYGENMQEVERIIARMMGGLGGDFVSINEKEAKYLVQSFVYKNKKWNKVLPEPKYEYDFILKEEIYLSEEEKLRLWEKICEDIKSYMHLINYFVMRAVGNDEEALAYLSKGHIDYKPVVKPSVLLKNVIEEDKDSYITESLVDVGNHYKMFVSEIKVANTEKGLKVEKAEIKSIMKITSTEAAFGLTRKEHLLVYYVKDTGQVIKLLEQEKPHAMKHSHNFGFLYTEFNPTNDHVNSQVYYLNNDIYGVYYITTSDQLVVAAYSQDKIDEIERYFRESIFKELLELEECMDLDNSLLYEFVNSEYDNIFEFLGEE</sequence>
<reference evidence="1 2" key="1">
    <citation type="submission" date="2019-07" db="EMBL/GenBank/DDBJ databases">
        <title>Complete genome of Crassaminicella thermophila SY095.</title>
        <authorList>
            <person name="Li X."/>
        </authorList>
    </citation>
    <scope>NUCLEOTIDE SEQUENCE [LARGE SCALE GENOMIC DNA]</scope>
    <source>
        <strain evidence="1 2">SY095</strain>
    </source>
</reference>